<gene>
    <name evidence="16" type="primary">sdaA</name>
    <name evidence="16" type="ORF">MANAM107_10110</name>
</gene>
<dbReference type="InterPro" id="IPR004644">
    <property type="entry name" value="Fe-S_L-Ser_mono"/>
</dbReference>
<accession>A0ABM7U9Y7</accession>
<sequence>MTIRDIAVEPPTAGSATPPSREPDRTGPGAVSSAVGIAVEAEEALVPTALEETTPAALMAGALPAERAPRPLSVFDLMRIGIGPSSSHTVGPMRASRAYATALAQALAAVGPGHGGATAPAVSRLTVELYGSLGATGRGHATDRAVLMGLAGHEPESVPAEVCASHMEQVGAAEELVIHGVGPVPFTPAADIHFLPGRVLPYHVNGMTLTAYRPDGGEILRRTYYSVGGGFVMEDVGTPGAPSIQALSSASTTQVHATPAPYPFTTSAALLEICRREELGVADVVLANEISARPRHEVIAYLDRLRSTMRACIEAGIHAEGTLPGGLGVRRRAKALHERLQAQAVGPGKAFAMADPLRGMDWVDLFALAVNEENAAGRRVVTAPTNGAAGIVPAVLAYYERFIPGADDDGARRFLLAATAVGGLIKTNASIAGAEVGCQGEVGSASSMAAAGLAEALGGSPAQVENAAEIAMEHNLGLTCDPVGGLVQIPCIERNAVAAVKAINAARMALWGEGRHAVSLDTVIETMRQTGEDMLAKYKETSRGGLAVNVIEC</sequence>
<evidence type="ECO:0000256" key="12">
    <source>
        <dbReference type="ARBA" id="ARBA00049406"/>
    </source>
</evidence>
<evidence type="ECO:0000313" key="17">
    <source>
        <dbReference type="Proteomes" id="UP000824496"/>
    </source>
</evidence>
<protein>
    <recommendedName>
        <fullName evidence="4">L-serine ammonia-lyase</fullName>
        <ecNumber evidence="4">4.3.1.17</ecNumber>
    </recommendedName>
    <alternativeName>
        <fullName evidence="11">L-serine deaminase</fullName>
    </alternativeName>
</protein>
<feature type="region of interest" description="Disordered" evidence="13">
    <location>
        <begin position="1"/>
        <end position="32"/>
    </location>
</feature>
<evidence type="ECO:0000256" key="10">
    <source>
        <dbReference type="ARBA" id="ARBA00023239"/>
    </source>
</evidence>
<evidence type="ECO:0000259" key="14">
    <source>
        <dbReference type="Pfam" id="PF03313"/>
    </source>
</evidence>
<dbReference type="SUPFAM" id="SSF143548">
    <property type="entry name" value="Serine metabolism enzymes domain"/>
    <property type="match status" value="1"/>
</dbReference>
<dbReference type="InterPro" id="IPR029009">
    <property type="entry name" value="ASB_dom_sf"/>
</dbReference>
<dbReference type="EMBL" id="AP025017">
    <property type="protein sequence ID" value="BDA64177.1"/>
    <property type="molecule type" value="Genomic_DNA"/>
</dbReference>
<evidence type="ECO:0000256" key="1">
    <source>
        <dbReference type="ARBA" id="ARBA00001966"/>
    </source>
</evidence>
<keyword evidence="10" id="KW-0456">Lyase</keyword>
<keyword evidence="8" id="KW-0408">Iron</keyword>
<dbReference type="NCBIfam" id="TIGR00720">
    <property type="entry name" value="sda_mono"/>
    <property type="match status" value="1"/>
</dbReference>
<reference evidence="16 17" key="1">
    <citation type="submission" date="2021-08" db="EMBL/GenBank/DDBJ databases">
        <title>Whole genome sequence of novel Actinomyces species strain MAS-1.</title>
        <authorList>
            <person name="Saito M."/>
            <person name="Kuwahara N."/>
            <person name="Takizawa T."/>
            <person name="Gotouda H."/>
            <person name="Ochiai T."/>
        </authorList>
    </citation>
    <scope>NUCLEOTIDE SEQUENCE [LARGE SCALE GENOMIC DNA]</scope>
    <source>
        <strain evidence="16 17">MAS-1</strain>
    </source>
</reference>
<feature type="domain" description="Serine dehydratase beta chain" evidence="15">
    <location>
        <begin position="73"/>
        <end position="235"/>
    </location>
</feature>
<evidence type="ECO:0000256" key="7">
    <source>
        <dbReference type="ARBA" id="ARBA00022723"/>
    </source>
</evidence>
<comment type="cofactor">
    <cofactor evidence="1">
        <name>[4Fe-4S] cluster</name>
        <dbReference type="ChEBI" id="CHEBI:49883"/>
    </cofactor>
</comment>
<dbReference type="PANTHER" id="PTHR30182:SF1">
    <property type="entry name" value="L-SERINE DEHYDRATASE 1"/>
    <property type="match status" value="1"/>
</dbReference>
<evidence type="ECO:0000256" key="3">
    <source>
        <dbReference type="ARBA" id="ARBA00008636"/>
    </source>
</evidence>
<dbReference type="InterPro" id="IPR005131">
    <property type="entry name" value="Ser_deHydtase_bsu"/>
</dbReference>
<evidence type="ECO:0000313" key="16">
    <source>
        <dbReference type="EMBL" id="BDA64177.1"/>
    </source>
</evidence>
<keyword evidence="5" id="KW-0312">Gluconeogenesis</keyword>
<dbReference type="Pfam" id="PF03315">
    <property type="entry name" value="SDH_beta"/>
    <property type="match status" value="1"/>
</dbReference>
<evidence type="ECO:0000256" key="13">
    <source>
        <dbReference type="SAM" id="MobiDB-lite"/>
    </source>
</evidence>
<evidence type="ECO:0000256" key="6">
    <source>
        <dbReference type="ARBA" id="ARBA00022485"/>
    </source>
</evidence>
<keyword evidence="17" id="KW-1185">Reference proteome</keyword>
<dbReference type="InterPro" id="IPR005130">
    <property type="entry name" value="Ser_deHydtase-like_asu"/>
</dbReference>
<comment type="similarity">
    <text evidence="3">Belongs to the iron-sulfur dependent L-serine dehydratase family.</text>
</comment>
<dbReference type="Pfam" id="PF03313">
    <property type="entry name" value="SDH_alpha"/>
    <property type="match status" value="1"/>
</dbReference>
<dbReference type="Proteomes" id="UP000824496">
    <property type="component" value="Chromosome"/>
</dbReference>
<evidence type="ECO:0000256" key="9">
    <source>
        <dbReference type="ARBA" id="ARBA00023014"/>
    </source>
</evidence>
<evidence type="ECO:0000259" key="15">
    <source>
        <dbReference type="Pfam" id="PF03315"/>
    </source>
</evidence>
<evidence type="ECO:0000256" key="4">
    <source>
        <dbReference type="ARBA" id="ARBA00012093"/>
    </source>
</evidence>
<name>A0ABM7U9Y7_9ACTO</name>
<evidence type="ECO:0000256" key="11">
    <source>
        <dbReference type="ARBA" id="ARBA00041766"/>
    </source>
</evidence>
<keyword evidence="9" id="KW-0411">Iron-sulfur</keyword>
<organism evidence="16 17">
    <name type="scientific">Actinomyces capricornis</name>
    <dbReference type="NCBI Taxonomy" id="2755559"/>
    <lineage>
        <taxon>Bacteria</taxon>
        <taxon>Bacillati</taxon>
        <taxon>Actinomycetota</taxon>
        <taxon>Actinomycetes</taxon>
        <taxon>Actinomycetales</taxon>
        <taxon>Actinomycetaceae</taxon>
        <taxon>Actinomyces</taxon>
    </lineage>
</organism>
<evidence type="ECO:0000256" key="5">
    <source>
        <dbReference type="ARBA" id="ARBA00022432"/>
    </source>
</evidence>
<dbReference type="InterPro" id="IPR051318">
    <property type="entry name" value="Fe-S_L-Ser"/>
</dbReference>
<comment type="catalytic activity">
    <reaction evidence="12">
        <text>L-serine = pyruvate + NH4(+)</text>
        <dbReference type="Rhea" id="RHEA:19169"/>
        <dbReference type="ChEBI" id="CHEBI:15361"/>
        <dbReference type="ChEBI" id="CHEBI:28938"/>
        <dbReference type="ChEBI" id="CHEBI:33384"/>
        <dbReference type="EC" id="4.3.1.17"/>
    </reaction>
</comment>
<keyword evidence="7" id="KW-0479">Metal-binding</keyword>
<feature type="domain" description="Serine dehydratase-like alpha subunit" evidence="14">
    <location>
        <begin position="277"/>
        <end position="547"/>
    </location>
</feature>
<proteinExistence type="inferred from homology"/>
<comment type="pathway">
    <text evidence="2">Carbohydrate biosynthesis; gluconeogenesis.</text>
</comment>
<keyword evidence="6" id="KW-0004">4Fe-4S</keyword>
<evidence type="ECO:0000256" key="8">
    <source>
        <dbReference type="ARBA" id="ARBA00023004"/>
    </source>
</evidence>
<dbReference type="Gene3D" id="3.30.1330.90">
    <property type="entry name" value="D-3-phosphoglycerate dehydrogenase, domain 3"/>
    <property type="match status" value="1"/>
</dbReference>
<dbReference type="PANTHER" id="PTHR30182">
    <property type="entry name" value="L-SERINE DEHYDRATASE"/>
    <property type="match status" value="1"/>
</dbReference>
<evidence type="ECO:0000256" key="2">
    <source>
        <dbReference type="ARBA" id="ARBA00004742"/>
    </source>
</evidence>
<dbReference type="EC" id="4.3.1.17" evidence="4"/>